<evidence type="ECO:0000313" key="2">
    <source>
        <dbReference type="Proteomes" id="UP000559117"/>
    </source>
</evidence>
<dbReference type="AlphaFoldDB" id="A0A840UYZ4"/>
<evidence type="ECO:0000313" key="1">
    <source>
        <dbReference type="EMBL" id="MBB5337585.1"/>
    </source>
</evidence>
<gene>
    <name evidence="1" type="ORF">HNR32_002747</name>
</gene>
<keyword evidence="2" id="KW-1185">Reference proteome</keyword>
<dbReference type="Proteomes" id="UP000559117">
    <property type="component" value="Unassembled WGS sequence"/>
</dbReference>
<dbReference type="RefSeq" id="WP_183863506.1">
    <property type="nucleotide sequence ID" value="NZ_JACHFH010000061.1"/>
</dbReference>
<accession>A0A840UYZ4</accession>
<reference evidence="1 2" key="1">
    <citation type="submission" date="2020-08" db="EMBL/GenBank/DDBJ databases">
        <title>Genomic Encyclopedia of Type Strains, Phase IV (KMG-IV): sequencing the most valuable type-strain genomes for metagenomic binning, comparative biology and taxonomic classification.</title>
        <authorList>
            <person name="Goeker M."/>
        </authorList>
    </citation>
    <scope>NUCLEOTIDE SEQUENCE [LARGE SCALE GENOMIC DNA]</scope>
    <source>
        <strain evidence="1 2">DSM 24661</strain>
    </source>
</reference>
<organism evidence="1 2">
    <name type="scientific">Pectinatus brassicae</name>
    <dbReference type="NCBI Taxonomy" id="862415"/>
    <lineage>
        <taxon>Bacteria</taxon>
        <taxon>Bacillati</taxon>
        <taxon>Bacillota</taxon>
        <taxon>Negativicutes</taxon>
        <taxon>Selenomonadales</taxon>
        <taxon>Selenomonadaceae</taxon>
        <taxon>Pectinatus</taxon>
    </lineage>
</organism>
<protein>
    <submittedName>
        <fullName evidence="1">Uncharacterized protein</fullName>
    </submittedName>
</protein>
<comment type="caution">
    <text evidence="1">The sequence shown here is derived from an EMBL/GenBank/DDBJ whole genome shotgun (WGS) entry which is preliminary data.</text>
</comment>
<dbReference type="EMBL" id="JACHFH010000061">
    <property type="protein sequence ID" value="MBB5337585.1"/>
    <property type="molecule type" value="Genomic_DNA"/>
</dbReference>
<sequence length="69" mass="7648">MSFAGYTFFANKVNQTTIAQLQKANSLQQEKITNMSKKTTKLEGYLNNLTSDAQKLKLLSNGSITEKSS</sequence>
<proteinExistence type="predicted"/>
<name>A0A840UYZ4_9FIRM</name>